<protein>
    <submittedName>
        <fullName evidence="1">Uncharacterized protein</fullName>
    </submittedName>
</protein>
<sequence>MNDNLSLSILTPSEIGSLFIQILALLDFYHRHTSQKEEQQSNQKQISVWLEVRLLILSHSLVLQLHRYQQSNESYEIKNQEHCNVINAVIFIEDLLAICEINSEENIKEELMHIISKIKEKDKKGEIIQFNKQLEYRVKEEMQISEQQENKNDYNRVVQCWGKYDEFLLEIIDLDEKENDISKAKSKDTMIQIQAVSQKDFPTSSSESVDAQIKFRQKGFSRIYKINPEFCMINAIVMLDQDKEELITDEALLDDNDYQPEVNGVIQAIGDILMNEQEKNAIEAEQYNWACEAAIPFLGQIVKNWAERYERQKQIQIRKFEKQSFSILAHIATKGVYYQKEAQRAINTLYLLLAFIKEQQIQFNPEIIEVDLAVFFKWLVSKSRFYSQSSTTSEAIRKFCIDTFYLVNNKPYGNVPSFVHNSKLMQVQSLWMCNAGGEEQNDRKISETMDRLMMYEQDYALHRINEEKDIFNMPKLKRKDLLVPGDFEEQMIEEGIKEEYEAHIFSQKLHIKLQSLRMKIQLMQFQERY</sequence>
<accession>A0A5J4VT29</accession>
<evidence type="ECO:0000313" key="1">
    <source>
        <dbReference type="EMBL" id="KAA6385778.1"/>
    </source>
</evidence>
<name>A0A5J4VT29_9EUKA</name>
<organism evidence="1 2">
    <name type="scientific">Streblomastix strix</name>
    <dbReference type="NCBI Taxonomy" id="222440"/>
    <lineage>
        <taxon>Eukaryota</taxon>
        <taxon>Metamonada</taxon>
        <taxon>Preaxostyla</taxon>
        <taxon>Oxymonadida</taxon>
        <taxon>Streblomastigidae</taxon>
        <taxon>Streblomastix</taxon>
    </lineage>
</organism>
<dbReference type="Proteomes" id="UP000324800">
    <property type="component" value="Unassembled WGS sequence"/>
</dbReference>
<proteinExistence type="predicted"/>
<dbReference type="AlphaFoldDB" id="A0A5J4VT29"/>
<dbReference type="EMBL" id="SNRW01005111">
    <property type="protein sequence ID" value="KAA6385778.1"/>
    <property type="molecule type" value="Genomic_DNA"/>
</dbReference>
<gene>
    <name evidence="1" type="ORF">EZS28_018695</name>
</gene>
<reference evidence="1 2" key="1">
    <citation type="submission" date="2019-03" db="EMBL/GenBank/DDBJ databases">
        <title>Single cell metagenomics reveals metabolic interactions within the superorganism composed of flagellate Streblomastix strix and complex community of Bacteroidetes bacteria on its surface.</title>
        <authorList>
            <person name="Treitli S.C."/>
            <person name="Kolisko M."/>
            <person name="Husnik F."/>
            <person name="Keeling P."/>
            <person name="Hampl V."/>
        </authorList>
    </citation>
    <scope>NUCLEOTIDE SEQUENCE [LARGE SCALE GENOMIC DNA]</scope>
    <source>
        <strain evidence="1">ST1C</strain>
    </source>
</reference>
<comment type="caution">
    <text evidence="1">The sequence shown here is derived from an EMBL/GenBank/DDBJ whole genome shotgun (WGS) entry which is preliminary data.</text>
</comment>
<evidence type="ECO:0000313" key="2">
    <source>
        <dbReference type="Proteomes" id="UP000324800"/>
    </source>
</evidence>